<dbReference type="AlphaFoldDB" id="A0A7J8VII5"/>
<accession>A0A7J8VII5</accession>
<proteinExistence type="predicted"/>
<organism evidence="2 3">
    <name type="scientific">Gossypium klotzschianum</name>
    <dbReference type="NCBI Taxonomy" id="34286"/>
    <lineage>
        <taxon>Eukaryota</taxon>
        <taxon>Viridiplantae</taxon>
        <taxon>Streptophyta</taxon>
        <taxon>Embryophyta</taxon>
        <taxon>Tracheophyta</taxon>
        <taxon>Spermatophyta</taxon>
        <taxon>Magnoliopsida</taxon>
        <taxon>eudicotyledons</taxon>
        <taxon>Gunneridae</taxon>
        <taxon>Pentapetalae</taxon>
        <taxon>rosids</taxon>
        <taxon>malvids</taxon>
        <taxon>Malvales</taxon>
        <taxon>Malvaceae</taxon>
        <taxon>Malvoideae</taxon>
        <taxon>Gossypium</taxon>
    </lineage>
</organism>
<dbReference type="OrthoDB" id="1000370at2759"/>
<dbReference type="Gene3D" id="3.30.420.10">
    <property type="entry name" value="Ribonuclease H-like superfamily/Ribonuclease H"/>
    <property type="match status" value="1"/>
</dbReference>
<name>A0A7J8VII5_9ROSI</name>
<dbReference type="GO" id="GO:0003676">
    <property type="term" value="F:nucleic acid binding"/>
    <property type="evidence" value="ECO:0007669"/>
    <property type="project" value="InterPro"/>
</dbReference>
<feature type="non-terminal residue" evidence="2">
    <location>
        <position position="1"/>
    </location>
</feature>
<dbReference type="PANTHER" id="PTHR47074:SF61">
    <property type="entry name" value="RNASE H TYPE-1 DOMAIN-CONTAINING PROTEIN"/>
    <property type="match status" value="1"/>
</dbReference>
<keyword evidence="3" id="KW-1185">Reference proteome</keyword>
<dbReference type="Pfam" id="PF13456">
    <property type="entry name" value="RVT_3"/>
    <property type="match status" value="1"/>
</dbReference>
<evidence type="ECO:0000313" key="2">
    <source>
        <dbReference type="EMBL" id="MBA0662412.1"/>
    </source>
</evidence>
<gene>
    <name evidence="2" type="ORF">Goklo_006541</name>
</gene>
<dbReference type="CDD" id="cd06222">
    <property type="entry name" value="RNase_H_like"/>
    <property type="match status" value="1"/>
</dbReference>
<sequence>KVRDGLVVNIWNNTWLPGPGDVTEACSEYSLSSLLWDYVFTKQVLQEALWYNRNKVLHEGIRKWVQDTVVFINGYYLKIEQLGELSGVMQRPKFDSWELSESDVIKINFDAFYHQKLHKSSSGIIARNKEGLVMATCIYPWENVLNPILAKVRACLQVVIFTKELGFRDVCVEENTLTVVKKLKSTEEDRSNISNLIKDIKGRVPKFRSIQFRFVPRMANETTHGLAMESSKYDYLVYWMEEASMEATDSLMNSVAYGEAGEQSDDIWKSRMVWVHLWFTNAMKGYGSFLKMK</sequence>
<dbReference type="Proteomes" id="UP000593573">
    <property type="component" value="Unassembled WGS sequence"/>
</dbReference>
<feature type="domain" description="RNase H type-1" evidence="1">
    <location>
        <begin position="108"/>
        <end position="228"/>
    </location>
</feature>
<dbReference type="PANTHER" id="PTHR47074">
    <property type="entry name" value="BNAC02G40300D PROTEIN"/>
    <property type="match status" value="1"/>
</dbReference>
<dbReference type="InterPro" id="IPR036397">
    <property type="entry name" value="RNaseH_sf"/>
</dbReference>
<dbReference type="EMBL" id="JABFAB010000010">
    <property type="protein sequence ID" value="MBA0662412.1"/>
    <property type="molecule type" value="Genomic_DNA"/>
</dbReference>
<dbReference type="InterPro" id="IPR002156">
    <property type="entry name" value="RNaseH_domain"/>
</dbReference>
<reference evidence="2 3" key="1">
    <citation type="journal article" date="2019" name="Genome Biol. Evol.">
        <title>Insights into the evolution of the New World diploid cottons (Gossypium, subgenus Houzingenia) based on genome sequencing.</title>
        <authorList>
            <person name="Grover C.E."/>
            <person name="Arick M.A. 2nd"/>
            <person name="Thrash A."/>
            <person name="Conover J.L."/>
            <person name="Sanders W.S."/>
            <person name="Peterson D.G."/>
            <person name="Frelichowski J.E."/>
            <person name="Scheffler J.A."/>
            <person name="Scheffler B.E."/>
            <person name="Wendel J.F."/>
        </authorList>
    </citation>
    <scope>NUCLEOTIDE SEQUENCE [LARGE SCALE GENOMIC DNA]</scope>
    <source>
        <strain evidence="2">57</strain>
        <tissue evidence="2">Leaf</tissue>
    </source>
</reference>
<dbReference type="GO" id="GO:0004523">
    <property type="term" value="F:RNA-DNA hybrid ribonuclease activity"/>
    <property type="evidence" value="ECO:0007669"/>
    <property type="project" value="InterPro"/>
</dbReference>
<comment type="caution">
    <text evidence="2">The sequence shown here is derived from an EMBL/GenBank/DDBJ whole genome shotgun (WGS) entry which is preliminary data.</text>
</comment>
<dbReference type="InterPro" id="IPR052929">
    <property type="entry name" value="RNase_H-like_EbsB-rel"/>
</dbReference>
<protein>
    <recommendedName>
        <fullName evidence="1">RNase H type-1 domain-containing protein</fullName>
    </recommendedName>
</protein>
<dbReference type="InterPro" id="IPR044730">
    <property type="entry name" value="RNase_H-like_dom_plant"/>
</dbReference>
<evidence type="ECO:0000313" key="3">
    <source>
        <dbReference type="Proteomes" id="UP000593573"/>
    </source>
</evidence>
<evidence type="ECO:0000259" key="1">
    <source>
        <dbReference type="Pfam" id="PF13456"/>
    </source>
</evidence>
<feature type="non-terminal residue" evidence="2">
    <location>
        <position position="293"/>
    </location>
</feature>